<proteinExistence type="predicted"/>
<dbReference type="InterPro" id="IPR010359">
    <property type="entry name" value="IrrE_HExxH"/>
</dbReference>
<accession>A0A939IWW1</accession>
<evidence type="ECO:0000259" key="1">
    <source>
        <dbReference type="Pfam" id="PF06114"/>
    </source>
</evidence>
<keyword evidence="3" id="KW-1185">Reference proteome</keyword>
<name>A0A939IWW1_9CORY</name>
<dbReference type="RefSeq" id="WP_207118573.1">
    <property type="nucleotide sequence ID" value="NZ_JAFLEQ010000008.1"/>
</dbReference>
<dbReference type="AlphaFoldDB" id="A0A939IWW1"/>
<dbReference type="InterPro" id="IPR052345">
    <property type="entry name" value="Rad_response_metalloprotease"/>
</dbReference>
<dbReference type="EMBL" id="JAFLEQ010000008">
    <property type="protein sequence ID" value="MBN9643850.1"/>
    <property type="molecule type" value="Genomic_DNA"/>
</dbReference>
<comment type="caution">
    <text evidence="2">The sequence shown here is derived from an EMBL/GenBank/DDBJ whole genome shotgun (WGS) entry which is preliminary data.</text>
</comment>
<protein>
    <submittedName>
        <fullName evidence="2">ImmA/IrrE family metallo-endopeptidase</fullName>
    </submittedName>
</protein>
<feature type="domain" description="IrrE N-terminal-like" evidence="1">
    <location>
        <begin position="183"/>
        <end position="308"/>
    </location>
</feature>
<evidence type="ECO:0000313" key="2">
    <source>
        <dbReference type="EMBL" id="MBN9643850.1"/>
    </source>
</evidence>
<dbReference type="Gene3D" id="1.10.10.2910">
    <property type="match status" value="1"/>
</dbReference>
<dbReference type="PANTHER" id="PTHR43236">
    <property type="entry name" value="ANTITOXIN HIGA1"/>
    <property type="match status" value="1"/>
</dbReference>
<gene>
    <name evidence="2" type="ORF">JZY06_04325</name>
</gene>
<dbReference type="Proteomes" id="UP000664332">
    <property type="component" value="Unassembled WGS sequence"/>
</dbReference>
<reference evidence="2" key="1">
    <citation type="submission" date="2021-03" db="EMBL/GenBank/DDBJ databases">
        <authorList>
            <person name="Sun Q."/>
        </authorList>
    </citation>
    <scope>NUCLEOTIDE SEQUENCE</scope>
    <source>
        <strain evidence="2">CCM 8862</strain>
    </source>
</reference>
<sequence length="366" mass="40112">MIDGSAHGIEHEEVTVAAGPRVTVAPGILEWAVTRAGIQLHDAINEYPKLKDWLDGHRQPTIRQLEDFARRFHVPFGALFLDEPLDDDPGIPDMRTPGSTPVAAPSLDLRDTITLCRQRQSWYEEYATTQGHALPDIPRHTTDDDPVEAAEKFRLSGRLPLDPEQRARPVGRFRSELIRALQDLGILVMISGVVGNNSRRPLSKDEFRGFALSSTMAPLIFVNGKDTRNAQVFTLLNELGALLLGHSALSGGDLATDKGVLPEEQWCNAFAAQCLVPGESLRSHSDGSTASGELDALSSYYCVSSLVILIKSEATGSGKPRRVFFCVAAGSPPSGRKCPKHAVTGWRQRDCRHDTAARTPFRQRCC</sequence>
<dbReference type="PANTHER" id="PTHR43236:SF2">
    <property type="entry name" value="BLL0069 PROTEIN"/>
    <property type="match status" value="1"/>
</dbReference>
<evidence type="ECO:0000313" key="3">
    <source>
        <dbReference type="Proteomes" id="UP000664332"/>
    </source>
</evidence>
<dbReference type="Pfam" id="PF06114">
    <property type="entry name" value="Peptidase_M78"/>
    <property type="match status" value="1"/>
</dbReference>
<organism evidence="2 3">
    <name type="scientific">Corynebacterium mendelii</name>
    <dbReference type="NCBI Taxonomy" id="2765362"/>
    <lineage>
        <taxon>Bacteria</taxon>
        <taxon>Bacillati</taxon>
        <taxon>Actinomycetota</taxon>
        <taxon>Actinomycetes</taxon>
        <taxon>Mycobacteriales</taxon>
        <taxon>Corynebacteriaceae</taxon>
        <taxon>Corynebacterium</taxon>
    </lineage>
</organism>